<proteinExistence type="predicted"/>
<sequence length="728" mass="82430">MSTVLTYGYQPQDVELILGMTKWFWMPTNTGDLVRAVSVNSAAASYWISGYTLINILIFVAIARIIKDIIIAAFPLRGNGNRYAMLVGYYNTNDQVSVIITAFSYCWKCLVHIKGDGLWGIDWGTFGLGISLVLFASALLVTNSFGSIYITGQLRLGNVARVAPQSIYYPDLNYAPILEQPSASHYFQSPACIRSTSELSEAKVILKDSYKFLFSREWVPGKNASESLPSITFDYRYTIKGHEFGFQRAPDLEYKVHGTCKTEYSFFDKNVRGQDQYILWDDRENHQYAIDPENYTLPFVEFINFNQSHTDIIKKFAMLPHTVGRRSSTENLEDPWYLTEQNDGKDSDYFGYKIKTGRPPIVCQQSDTWGYRGGVVHSVTNLEHLVNTTGLKMHKLLWRGLLQAEFAYPSVLTVGQTLGYSALAVSSNAIPFSGRFEVKNASIREDLERIVLSTLVYSRDVLRTMALIPKERRKLYDLPNLLAEDGVHVPDEVADFVIRSANVTTMSVKALIATPIICLVLWIFIAMRGSLLFADVLDNIRNDSYRSRFVQRTIALSSIQLYRYLDEQLSGERRWSGRLSFTPYIKDVSGRYARQVCEFEVIPVSACITVPEPAITPPLSSRSTSSSKESSIDIESQPSFQAPNLGRRATEFSRPFRTPYARPALVPVYEHSMVKSSKDVRDAASCIRTAEYRSSGNRYELAMTRYWRPNPQRSGGNVGWGQIQKECE</sequence>
<feature type="transmembrane region" description="Helical" evidence="2">
    <location>
        <begin position="123"/>
        <end position="141"/>
    </location>
</feature>
<keyword evidence="4" id="KW-1185">Reference proteome</keyword>
<gene>
    <name evidence="3" type="ORF">PCON_04955</name>
</gene>
<dbReference type="OrthoDB" id="5337208at2759"/>
<feature type="region of interest" description="Disordered" evidence="1">
    <location>
        <begin position="618"/>
        <end position="644"/>
    </location>
</feature>
<organism evidence="3 4">
    <name type="scientific">Pyronema omphalodes (strain CBS 100304)</name>
    <name type="common">Pyronema confluens</name>
    <dbReference type="NCBI Taxonomy" id="1076935"/>
    <lineage>
        <taxon>Eukaryota</taxon>
        <taxon>Fungi</taxon>
        <taxon>Dikarya</taxon>
        <taxon>Ascomycota</taxon>
        <taxon>Pezizomycotina</taxon>
        <taxon>Pezizomycetes</taxon>
        <taxon>Pezizales</taxon>
        <taxon>Pyronemataceae</taxon>
        <taxon>Pyronema</taxon>
    </lineage>
</organism>
<feature type="transmembrane region" description="Helical" evidence="2">
    <location>
        <begin position="506"/>
        <end position="525"/>
    </location>
</feature>
<keyword evidence="2" id="KW-1133">Transmembrane helix</keyword>
<protein>
    <submittedName>
        <fullName evidence="3">Uncharacterized protein</fullName>
    </submittedName>
</protein>
<dbReference type="eggNOG" id="ENOG502SM13">
    <property type="taxonomic scope" value="Eukaryota"/>
</dbReference>
<name>U4KV60_PYROM</name>
<dbReference type="Proteomes" id="UP000018144">
    <property type="component" value="Unassembled WGS sequence"/>
</dbReference>
<dbReference type="EMBL" id="HF935252">
    <property type="protein sequence ID" value="CCX05368.1"/>
    <property type="molecule type" value="Genomic_DNA"/>
</dbReference>
<dbReference type="OMA" id="CRTEYDW"/>
<dbReference type="STRING" id="1076935.U4KV60"/>
<accession>U4KV60</accession>
<evidence type="ECO:0000313" key="4">
    <source>
        <dbReference type="Proteomes" id="UP000018144"/>
    </source>
</evidence>
<feature type="compositionally biased region" description="Low complexity" evidence="1">
    <location>
        <begin position="620"/>
        <end position="636"/>
    </location>
</feature>
<evidence type="ECO:0000256" key="2">
    <source>
        <dbReference type="SAM" id="Phobius"/>
    </source>
</evidence>
<keyword evidence="2" id="KW-0472">Membrane</keyword>
<evidence type="ECO:0000256" key="1">
    <source>
        <dbReference type="SAM" id="MobiDB-lite"/>
    </source>
</evidence>
<feature type="transmembrane region" description="Helical" evidence="2">
    <location>
        <begin position="44"/>
        <end position="66"/>
    </location>
</feature>
<dbReference type="AlphaFoldDB" id="U4KV60"/>
<keyword evidence="2" id="KW-0812">Transmembrane</keyword>
<evidence type="ECO:0000313" key="3">
    <source>
        <dbReference type="EMBL" id="CCX05368.1"/>
    </source>
</evidence>
<reference evidence="3 4" key="1">
    <citation type="journal article" date="2013" name="PLoS Genet.">
        <title>The genome and development-dependent transcriptomes of Pyronema confluens: a window into fungal evolution.</title>
        <authorList>
            <person name="Traeger S."/>
            <person name="Altegoer F."/>
            <person name="Freitag M."/>
            <person name="Gabaldon T."/>
            <person name="Kempken F."/>
            <person name="Kumar A."/>
            <person name="Marcet-Houben M."/>
            <person name="Poggeler S."/>
            <person name="Stajich J.E."/>
            <person name="Nowrousian M."/>
        </authorList>
    </citation>
    <scope>NUCLEOTIDE SEQUENCE [LARGE SCALE GENOMIC DNA]</scope>
    <source>
        <strain evidence="4">CBS 100304</strain>
        <tissue evidence="3">Vegetative mycelium</tissue>
    </source>
</reference>